<keyword evidence="4 16" id="KW-0597">Phosphoprotein</keyword>
<evidence type="ECO:0000256" key="18">
    <source>
        <dbReference type="SAM" id="Coils"/>
    </source>
</evidence>
<dbReference type="HAMAP" id="MF_04051">
    <property type="entry name" value="ADV_CAPSH"/>
    <property type="match status" value="1"/>
</dbReference>
<keyword evidence="16" id="KW-0007">Acetylation</keyword>
<dbReference type="InterPro" id="IPR016108">
    <property type="entry name" value="Adenovirus_Pll_hexon_C"/>
</dbReference>
<dbReference type="GO" id="GO:0043657">
    <property type="term" value="C:host cell"/>
    <property type="evidence" value="ECO:0007669"/>
    <property type="project" value="GOC"/>
</dbReference>
<evidence type="ECO:0000256" key="16">
    <source>
        <dbReference type="HAMAP-Rule" id="MF_04051"/>
    </source>
</evidence>
<comment type="similarity">
    <text evidence="2 16 17">Belongs to the adenoviridae hexon protein family.</text>
</comment>
<evidence type="ECO:0000256" key="15">
    <source>
        <dbReference type="ARBA" id="ARBA00032254"/>
    </source>
</evidence>
<dbReference type="GO" id="GO:0042025">
    <property type="term" value="C:host cell nucleus"/>
    <property type="evidence" value="ECO:0007669"/>
    <property type="project" value="UniProtKB-SubCell"/>
</dbReference>
<dbReference type="GO" id="GO:0005198">
    <property type="term" value="F:structural molecule activity"/>
    <property type="evidence" value="ECO:0007669"/>
    <property type="project" value="UniProtKB-UniRule"/>
</dbReference>
<evidence type="ECO:0000313" key="21">
    <source>
        <dbReference type="EMBL" id="ALJ02863.1"/>
    </source>
</evidence>
<evidence type="ECO:0000256" key="6">
    <source>
        <dbReference type="ARBA" id="ARBA00022562"/>
    </source>
</evidence>
<sequence length="992" mass="112074">MAAPSMMPQWSYMHIAGQDASEYLSPALVQFSQATETYFQIGNKFRNPTVAPTHDVTTERSQRLQLRFTPVTQEDTQYAYKVRFQLTVGDNRVLDMGSTYFDIRGRLDRGPSFKPYSGTAYNAMAPKSGINNCQYKGSGENNGKTYILGQASFPGGSYTEQGLTLPNKENEQVPIDKKYQPEPQIGIESWSEGALEDSKSMSAVGGRCLNITTPQTPCYGSYAKPTNKEGGQGTGEVNINFFQRGLVGDEGDNNKVDAAFYMEDVDLKTPDTHLVYKASPQDAQTQNGMGQQAAPNRPNYIGFRDNFIGLLYYNSNGNLGVLAGQASQLNAVVDLQDRNTELSYQLLLDTISDRHQYFSMWNQAVDSYDPDVRIIDNRGVEDELPNYCFPLMGIGDTSASTNVNSNGSQRMKKGIVLSNKKFIAIKDFEPTEQEKQDEQDEQQLKEKIRTRLNLTEALFKEAEEKLKRNAERNATLLMNPRADANLKANIALGNVSAMEINLRANLWKSFLYSNVALYLPDSYKFTPDNIEVPDNPNTYQYMNNRIPFGNLVDTYVNIGARWSLDAMDTVNPFNHHRNDGLCYRSQLLGNGRYCSFHIQVPQKFFALKNLLLLPGSYTYEWSIRKDVNMILQSTLGNDLRVDGASITFTSVNLFASFFPMAHNTCSTLEAMLRNDVNDQSFNDYLSSANMLFPIPANATQLPISIPSRNWAGFRGWSFTRLKQKETPALGSPFDPYFTYSGSIPYLDGTFYLSHTFRRLSIMFDSSVSWPGNDRLLTPNEFEIKRYIDGDGYNVAQCNMTKDWFLVQMLANYNIGFQGYHLPPDHKNRLYSFMRNFEPMTRQIINELDETNKYFGVNVLNQHNSSGYTGFKSAALAREGHPYPANWPYPLIGNEAVSTITQKKFLCDRTMWRIPFSSNFMSMGALTDLGQNLLYANAAHALDMVFEVDPIDEPTLLYILFEVFDVCRIHQPHRGVIEAVYLRTPFSAGNATT</sequence>
<dbReference type="InterPro" id="IPR044942">
    <property type="entry name" value="Adenovirus_Pll_hexon_sub2"/>
</dbReference>
<keyword evidence="6 16" id="KW-1048">Host nucleus</keyword>
<comment type="induction">
    <text evidence="16 17">Expressed in the late phase of the viral replicative cycle.</text>
</comment>
<evidence type="ECO:0000259" key="19">
    <source>
        <dbReference type="Pfam" id="PF01065"/>
    </source>
</evidence>
<evidence type="ECO:0000256" key="1">
    <source>
        <dbReference type="ARBA" id="ARBA00004147"/>
    </source>
</evidence>
<evidence type="ECO:0000256" key="9">
    <source>
        <dbReference type="ARBA" id="ARBA00022921"/>
    </source>
</evidence>
<gene>
    <name evidence="16" type="primary">L3</name>
</gene>
<dbReference type="Gene3D" id="3.90.249.10">
    <property type="entry name" value="Hexon Major Viral Coat Protein, domain 3"/>
    <property type="match status" value="2"/>
</dbReference>
<evidence type="ECO:0000256" key="10">
    <source>
        <dbReference type="ARBA" id="ARBA00022952"/>
    </source>
</evidence>
<dbReference type="GO" id="GO:0039623">
    <property type="term" value="C:T=25 icosahedral viral capsid"/>
    <property type="evidence" value="ECO:0007669"/>
    <property type="project" value="UniProtKB-UniRule"/>
</dbReference>
<evidence type="ECO:0000259" key="20">
    <source>
        <dbReference type="Pfam" id="PF03678"/>
    </source>
</evidence>
<comment type="caution">
    <text evidence="16">Lacks conserved residue(s) required for the propagation of feature annotation.</text>
</comment>
<keyword evidence="13 16" id="KW-1160">Virus entry into host cell</keyword>
<dbReference type="Pfam" id="PF01065">
    <property type="entry name" value="Adeno_hexon"/>
    <property type="match status" value="2"/>
</dbReference>
<comment type="miscellaneous">
    <text evidence="16">All late proteins expressed from the major late promoter are produced by alternative splicing and alternative polyadenylation of the same gene giving rise to non-overlapping ORFs. A leader sequence is present in the N-terminus of all these mRNAs and is recognized by the viral shutoff protein to provide expression although conventional translation via ribosome scanning from the cap has been shut off in the host cell.</text>
</comment>
<feature type="site" description="Involved in interaction with pre-protein VI" evidence="16">
    <location>
        <position position="815"/>
    </location>
</feature>
<feature type="domain" description="Adenovirus Pll hexon N-terminal" evidence="19">
    <location>
        <begin position="481"/>
        <end position="673"/>
    </location>
</feature>
<dbReference type="InterPro" id="IPR016110">
    <property type="entry name" value="Adenovirus_Pll_hexon_sub3"/>
</dbReference>
<feature type="modified residue" description="N-acetylalanine; by host" evidence="16">
    <location>
        <position position="2"/>
    </location>
</feature>
<keyword evidence="5 16" id="KW-0167">Capsid protein</keyword>
<dbReference type="Gene3D" id="2.70.9.10">
    <property type="entry name" value="Adenovirus Type 2 Hexon, domain 4"/>
    <property type="match status" value="2"/>
</dbReference>
<dbReference type="SUPFAM" id="SSF49749">
    <property type="entry name" value="Group II dsDNA viruses VP"/>
    <property type="match status" value="3"/>
</dbReference>
<keyword evidence="11 16" id="KW-1176">Cytoplasmic inwards viral transport</keyword>
<evidence type="ECO:0000256" key="8">
    <source>
        <dbReference type="ARBA" id="ARBA00022844"/>
    </source>
</evidence>
<feature type="initiator methionine" description="Removed; by host" evidence="16">
    <location>
        <position position="1"/>
    </location>
</feature>
<reference evidence="21" key="1">
    <citation type="submission" date="2015-04" db="EMBL/GenBank/DDBJ databases">
        <title>Coinfection of California sea lion adenovirus 1 and a novel polyoma virus in a Hawaiian monk seal (neomonachus schauinslandi).</title>
        <authorList>
            <person name="Cortes-Hinojosa G."/>
            <person name="Doescher B."/>
            <person name="Kinsel M."/>
            <person name="Lednicky J."/>
            <person name="Loeb J."/>
            <person name="Waltzek T."/>
            <person name="Wellehan J.F.X.Jr."/>
        </authorList>
    </citation>
    <scope>NUCLEOTIDE SEQUENCE</scope>
    <source>
        <strain evidence="21">MS12001_CSLAdV1</strain>
    </source>
</reference>
<feature type="coiled-coil region" evidence="18">
    <location>
        <begin position="445"/>
        <end position="472"/>
    </location>
</feature>
<comment type="subcellular location">
    <subcellularLocation>
        <location evidence="1 16">Host nucleus</location>
    </subcellularLocation>
    <subcellularLocation>
        <location evidence="16">Virion</location>
    </subcellularLocation>
    <text evidence="16">Forms the capsid icosahedric shell. Present in 720 copies per virion, assembled in 240 trimers.</text>
</comment>
<comment type="function">
    <text evidence="14 16">Major capsid protein that self-associates to form 240 hexon trimers, each in the shape of a hexagon, building most of the pseudo T=25 capsid. Assembled into trimeric units with the help of the chaperone shutoff protein. Transported by pre-protein VI to the nucleus where it associates with other structural proteins to form an empty capsid. Might be involved, through its interaction with host dyneins, in the intracellular microtubule-dependent transport of incoming viral capsid to the nucleus.</text>
</comment>
<keyword evidence="12 16" id="KW-1148">T=25 icosahedral capsid protein</keyword>
<dbReference type="InterPro" id="IPR037542">
    <property type="entry name" value="ADV_hexon"/>
</dbReference>
<evidence type="ECO:0000256" key="11">
    <source>
        <dbReference type="ARBA" id="ARBA00023120"/>
    </source>
</evidence>
<evidence type="ECO:0000256" key="17">
    <source>
        <dbReference type="RuleBase" id="RU361265"/>
    </source>
</evidence>
<comment type="subunit">
    <text evidence="16">Homotrimer. Interacts with the capsid vertex protein; this interaction binds the peripentonal hexons to the neighboring penton base. Interacts with the hexon-linking protein; this interaction tethers the hexons surrounding the penton to those situated in the central plate of the facet. Interacts with the hexon-interlacing protein; this interaction lashes the hexons together. Interacts with host dyneins DYNC1LI1 and DYNC1I2; this interaction might be involved in intracellular microtubule-dependent transport of incoming viral capsid. Interacts with the shutoff protein; this interaction allows folding and formation of hexons trimers. Interacts with pre-protein VI; this interaction probably allows nuclear import of hexon trimers and possibly pre-capsid assembly.</text>
</comment>
<name>A0A0P0CK96_9ADEN</name>
<feature type="chain" id="PRO_5023448755" description="Hexon protein" evidence="16">
    <location>
        <begin position="2"/>
        <end position="992"/>
    </location>
</feature>
<evidence type="ECO:0000256" key="7">
    <source>
        <dbReference type="ARBA" id="ARBA00022581"/>
    </source>
</evidence>
<evidence type="ECO:0000256" key="4">
    <source>
        <dbReference type="ARBA" id="ARBA00022553"/>
    </source>
</evidence>
<feature type="domain" description="Adenovirus Pll hexon C-terminal" evidence="20">
    <location>
        <begin position="674"/>
        <end position="897"/>
    </location>
</feature>
<dbReference type="Gene3D" id="3.90.39.10">
    <property type="entry name" value="Hexon Major Viral Coat Protein, domain 2"/>
    <property type="match status" value="1"/>
</dbReference>
<keyword evidence="10 16" id="KW-1177">Microtubular inwards viral transport</keyword>
<dbReference type="EMBL" id="KR297255">
    <property type="protein sequence ID" value="ALJ02863.1"/>
    <property type="molecule type" value="Genomic_DNA"/>
</dbReference>
<evidence type="ECO:0000256" key="5">
    <source>
        <dbReference type="ARBA" id="ARBA00022561"/>
    </source>
</evidence>
<proteinExistence type="evidence at transcript level"/>
<dbReference type="Pfam" id="PF03678">
    <property type="entry name" value="Adeno_hexon_C"/>
    <property type="match status" value="1"/>
</dbReference>
<protein>
    <recommendedName>
        <fullName evidence="3 16">Hexon protein</fullName>
        <shortName evidence="16 17">CP-H</shortName>
    </recommendedName>
    <alternativeName>
        <fullName evidence="15 16">Protein II</fullName>
    </alternativeName>
</protein>
<keyword evidence="9 16" id="KW-0426">Late protein</keyword>
<evidence type="ECO:0000256" key="3">
    <source>
        <dbReference type="ARBA" id="ARBA00019716"/>
    </source>
</evidence>
<evidence type="ECO:0000256" key="2">
    <source>
        <dbReference type="ARBA" id="ARBA00008659"/>
    </source>
</evidence>
<keyword evidence="7 16" id="KW-0945">Host-virus interaction</keyword>
<dbReference type="GO" id="GO:0075521">
    <property type="term" value="P:microtubule-dependent intracellular transport of viral material towards nucleus"/>
    <property type="evidence" value="ECO:0007669"/>
    <property type="project" value="UniProtKB-UniRule"/>
</dbReference>
<keyword evidence="8 16" id="KW-0946">Virion</keyword>
<dbReference type="InterPro" id="IPR016107">
    <property type="entry name" value="Adenovirus_Pll_hexon_N"/>
</dbReference>
<keyword evidence="18" id="KW-0175">Coiled coil</keyword>
<evidence type="ECO:0000256" key="14">
    <source>
        <dbReference type="ARBA" id="ARBA00024662"/>
    </source>
</evidence>
<organism evidence="21">
    <name type="scientific">California sea lion adenovirus 1</name>
    <dbReference type="NCBI Taxonomy" id="943083"/>
    <lineage>
        <taxon>Viruses</taxon>
        <taxon>Varidnaviria</taxon>
        <taxon>Bamfordvirae</taxon>
        <taxon>Preplasmiviricota</taxon>
        <taxon>Polisuviricotina</taxon>
        <taxon>Pharingeaviricetes</taxon>
        <taxon>Rowavirales</taxon>
        <taxon>Adenoviridae</taxon>
        <taxon>Mastadenovirus</taxon>
        <taxon>Mastadenovirus otariidae</taxon>
        <taxon>Sea lion mastadenovirus A</taxon>
    </lineage>
</organism>
<dbReference type="GO" id="GO:0046718">
    <property type="term" value="P:symbiont entry into host cell"/>
    <property type="evidence" value="ECO:0007669"/>
    <property type="project" value="UniProtKB-UniRule"/>
</dbReference>
<dbReference type="InterPro" id="IPR016112">
    <property type="entry name" value="VP_dsDNA_II"/>
</dbReference>
<accession>A0A0P0CK96</accession>
<feature type="domain" description="Adenovirus Pll hexon N-terminal" evidence="19">
    <location>
        <begin position="8"/>
        <end position="404"/>
    </location>
</feature>
<evidence type="ECO:0000256" key="13">
    <source>
        <dbReference type="ARBA" id="ARBA00023296"/>
    </source>
</evidence>
<evidence type="ECO:0000256" key="12">
    <source>
        <dbReference type="ARBA" id="ARBA00023275"/>
    </source>
</evidence>
<feature type="modified residue" description="Phosphotyrosine; by host" evidence="16">
    <location>
        <position position="980"/>
    </location>
</feature>